<evidence type="ECO:0000313" key="11">
    <source>
        <dbReference type="RefSeq" id="XP_047741593.1"/>
    </source>
</evidence>
<gene>
    <name evidence="11" type="primary">LOC108674226</name>
</gene>
<dbReference type="InterPro" id="IPR036236">
    <property type="entry name" value="Znf_C2H2_sf"/>
</dbReference>
<dbReference type="OMA" id="TECITAH"/>
<feature type="domain" description="C2H2-type" evidence="9">
    <location>
        <begin position="433"/>
        <end position="460"/>
    </location>
</feature>
<evidence type="ECO:0000256" key="1">
    <source>
        <dbReference type="ARBA" id="ARBA00022723"/>
    </source>
</evidence>
<feature type="compositionally biased region" description="Basic residues" evidence="7">
    <location>
        <begin position="185"/>
        <end position="194"/>
    </location>
</feature>
<dbReference type="RefSeq" id="XP_047741593.1">
    <property type="nucleotide sequence ID" value="XM_047885637.1"/>
</dbReference>
<evidence type="ECO:0000259" key="9">
    <source>
        <dbReference type="PROSITE" id="PS50157"/>
    </source>
</evidence>
<keyword evidence="4" id="KW-0862">Zinc</keyword>
<evidence type="ECO:0000256" key="5">
    <source>
        <dbReference type="ARBA" id="ARBA00023242"/>
    </source>
</evidence>
<sequence>MTEGLLSLQWNNHKFTLHQMLSSIRKKKSYTDTTLACDGLLYPVHKIVLSMCSKYFEDIFAQTQGQHPVIILKDIKRHELECLLNYMYIGEVNVPQEKLSGLIKAAECLQIKGLAVPDEAPPPNKSNKNIGEKRVRDDSHTSEAKKRKQEALNERSPRTSLTSSRQSTPSKDQDDRNNATSPTHNRNKIGHRNQQRNFEAFSAGGSTNSAINGRDPLSCSPAGEPHCSSMKEENDLEDALVEEQLPEAAIKEEPVYLSDSNSNDEHQMLQSDEASGQESSQLQLMEQLLGQDSAPDSLKEDFDCVEDSTASGDLPGSVVSTTPETSCAGRRVAVRGCGADDDIAYFSDISSDNMLLAGRVTCKQTPSSGGLSTGTYASDLNVFNTSVRTSSTNEPSSSRHMADTGSHLPASSSACAPYSSINFTECITAHGEYICPVCAKPFVEKSKLKRHYLIHTGEKPFTCPHCSFKCNQKTNLKMHLLCRHKLDYNLRS</sequence>
<dbReference type="Gene3D" id="3.30.710.10">
    <property type="entry name" value="Potassium Channel Kv1.1, Chain A"/>
    <property type="match status" value="1"/>
</dbReference>
<organism evidence="10 11">
    <name type="scientific">Hyalella azteca</name>
    <name type="common">Amphipod</name>
    <dbReference type="NCBI Taxonomy" id="294128"/>
    <lineage>
        <taxon>Eukaryota</taxon>
        <taxon>Metazoa</taxon>
        <taxon>Ecdysozoa</taxon>
        <taxon>Arthropoda</taxon>
        <taxon>Crustacea</taxon>
        <taxon>Multicrustacea</taxon>
        <taxon>Malacostraca</taxon>
        <taxon>Eumalacostraca</taxon>
        <taxon>Peracarida</taxon>
        <taxon>Amphipoda</taxon>
        <taxon>Senticaudata</taxon>
        <taxon>Talitrida</taxon>
        <taxon>Talitroidea</taxon>
        <taxon>Hyalellidae</taxon>
        <taxon>Hyalella</taxon>
    </lineage>
</organism>
<feature type="region of interest" description="Disordered" evidence="7">
    <location>
        <begin position="116"/>
        <end position="230"/>
    </location>
</feature>
<feature type="domain" description="BTB" evidence="8">
    <location>
        <begin position="31"/>
        <end position="96"/>
    </location>
</feature>
<keyword evidence="3 6" id="KW-0863">Zinc-finger</keyword>
<keyword evidence="5" id="KW-0539">Nucleus</keyword>
<evidence type="ECO:0000259" key="8">
    <source>
        <dbReference type="PROSITE" id="PS50097"/>
    </source>
</evidence>
<dbReference type="InterPro" id="IPR011333">
    <property type="entry name" value="SKP1/BTB/POZ_sf"/>
</dbReference>
<evidence type="ECO:0000256" key="4">
    <source>
        <dbReference type="ARBA" id="ARBA00022833"/>
    </source>
</evidence>
<dbReference type="PANTHER" id="PTHR23110">
    <property type="entry name" value="BTB DOMAIN TRANSCRIPTION FACTOR"/>
    <property type="match status" value="1"/>
</dbReference>
<dbReference type="Pfam" id="PF00096">
    <property type="entry name" value="zf-C2H2"/>
    <property type="match status" value="1"/>
</dbReference>
<dbReference type="SUPFAM" id="SSF54695">
    <property type="entry name" value="POZ domain"/>
    <property type="match status" value="1"/>
</dbReference>
<keyword evidence="2" id="KW-0677">Repeat</keyword>
<dbReference type="CDD" id="cd18315">
    <property type="entry name" value="BTB_POZ_BAB-like"/>
    <property type="match status" value="1"/>
</dbReference>
<dbReference type="Pfam" id="PF00651">
    <property type="entry name" value="BTB"/>
    <property type="match status" value="1"/>
</dbReference>
<name>A0A979FWF7_HYAAZ</name>
<feature type="compositionally biased region" description="Basic and acidic residues" evidence="7">
    <location>
        <begin position="130"/>
        <end position="157"/>
    </location>
</feature>
<dbReference type="GeneID" id="108674226"/>
<dbReference type="PROSITE" id="PS50097">
    <property type="entry name" value="BTB"/>
    <property type="match status" value="1"/>
</dbReference>
<dbReference type="InterPro" id="IPR051095">
    <property type="entry name" value="Dros_DevTransReg"/>
</dbReference>
<dbReference type="GO" id="GO:0006357">
    <property type="term" value="P:regulation of transcription by RNA polymerase II"/>
    <property type="evidence" value="ECO:0007669"/>
    <property type="project" value="TreeGrafter"/>
</dbReference>
<dbReference type="GO" id="GO:0048513">
    <property type="term" value="P:animal organ development"/>
    <property type="evidence" value="ECO:0007669"/>
    <property type="project" value="UniProtKB-ARBA"/>
</dbReference>
<evidence type="ECO:0000256" key="7">
    <source>
        <dbReference type="SAM" id="MobiDB-lite"/>
    </source>
</evidence>
<dbReference type="GO" id="GO:0048666">
    <property type="term" value="P:neuron development"/>
    <property type="evidence" value="ECO:0007669"/>
    <property type="project" value="UniProtKB-ARBA"/>
</dbReference>
<dbReference type="GO" id="GO:0003006">
    <property type="term" value="P:developmental process involved in reproduction"/>
    <property type="evidence" value="ECO:0007669"/>
    <property type="project" value="UniProtKB-ARBA"/>
</dbReference>
<dbReference type="GO" id="GO:0008270">
    <property type="term" value="F:zinc ion binding"/>
    <property type="evidence" value="ECO:0007669"/>
    <property type="project" value="UniProtKB-KW"/>
</dbReference>
<dbReference type="PROSITE" id="PS00028">
    <property type="entry name" value="ZINC_FINGER_C2H2_1"/>
    <property type="match status" value="2"/>
</dbReference>
<dbReference type="SMART" id="SM00225">
    <property type="entry name" value="BTB"/>
    <property type="match status" value="1"/>
</dbReference>
<dbReference type="Gene3D" id="3.30.160.60">
    <property type="entry name" value="Classic Zinc Finger"/>
    <property type="match status" value="2"/>
</dbReference>
<dbReference type="InterPro" id="IPR000210">
    <property type="entry name" value="BTB/POZ_dom"/>
</dbReference>
<dbReference type="SUPFAM" id="SSF57667">
    <property type="entry name" value="beta-beta-alpha zinc fingers"/>
    <property type="match status" value="1"/>
</dbReference>
<dbReference type="PROSITE" id="PS50157">
    <property type="entry name" value="ZINC_FINGER_C2H2_2"/>
    <property type="match status" value="1"/>
</dbReference>
<keyword evidence="10" id="KW-1185">Reference proteome</keyword>
<evidence type="ECO:0000256" key="2">
    <source>
        <dbReference type="ARBA" id="ARBA00022737"/>
    </source>
</evidence>
<protein>
    <submittedName>
        <fullName evidence="11">Longitudinals lacking protein, isoforms H/M/V isoform X3</fullName>
    </submittedName>
</protein>
<dbReference type="GO" id="GO:0005634">
    <property type="term" value="C:nucleus"/>
    <property type="evidence" value="ECO:0007669"/>
    <property type="project" value="TreeGrafter"/>
</dbReference>
<feature type="region of interest" description="Disordered" evidence="7">
    <location>
        <begin position="248"/>
        <end position="281"/>
    </location>
</feature>
<dbReference type="SMART" id="SM00355">
    <property type="entry name" value="ZnF_C2H2"/>
    <property type="match status" value="2"/>
</dbReference>
<dbReference type="PANTHER" id="PTHR23110:SF101">
    <property type="entry name" value="PROTEIN JIM LOVELL"/>
    <property type="match status" value="1"/>
</dbReference>
<dbReference type="Proteomes" id="UP000694843">
    <property type="component" value="Unplaced"/>
</dbReference>
<feature type="compositionally biased region" description="Polar residues" evidence="7">
    <location>
        <begin position="158"/>
        <end position="170"/>
    </location>
</feature>
<evidence type="ECO:0000256" key="6">
    <source>
        <dbReference type="PROSITE-ProRule" id="PRU00042"/>
    </source>
</evidence>
<accession>A0A979FWF7</accession>
<dbReference type="AlphaFoldDB" id="A0A979FWF7"/>
<dbReference type="FunFam" id="3.30.160.60:FF:000100">
    <property type="entry name" value="Zinc finger 45-like"/>
    <property type="match status" value="1"/>
</dbReference>
<reference evidence="11" key="1">
    <citation type="submission" date="2025-08" db="UniProtKB">
        <authorList>
            <consortium name="RefSeq"/>
        </authorList>
    </citation>
    <scope>IDENTIFICATION</scope>
</reference>
<proteinExistence type="predicted"/>
<evidence type="ECO:0000256" key="3">
    <source>
        <dbReference type="ARBA" id="ARBA00022771"/>
    </source>
</evidence>
<evidence type="ECO:0000313" key="10">
    <source>
        <dbReference type="Proteomes" id="UP000694843"/>
    </source>
</evidence>
<dbReference type="InterPro" id="IPR013087">
    <property type="entry name" value="Znf_C2H2_type"/>
</dbReference>
<keyword evidence="1" id="KW-0479">Metal-binding</keyword>